<keyword evidence="3" id="KW-1185">Reference proteome</keyword>
<dbReference type="RefSeq" id="XP_962555.2">
    <property type="nucleotide sequence ID" value="XM_957462.2"/>
</dbReference>
<accession>Q7SAD7</accession>
<dbReference type="HOGENOM" id="CLU_1277934_0_0_1"/>
<dbReference type="AlphaFoldDB" id="Q7SAD7"/>
<dbReference type="Proteomes" id="UP000001805">
    <property type="component" value="Chromosome 4, Linkage Group IV"/>
</dbReference>
<dbReference type="EMBL" id="CM002239">
    <property type="protein sequence ID" value="EAA33319.2"/>
    <property type="molecule type" value="Genomic_DNA"/>
</dbReference>
<evidence type="ECO:0000313" key="2">
    <source>
        <dbReference type="EMBL" id="EAA33319.2"/>
    </source>
</evidence>
<protein>
    <submittedName>
        <fullName evidence="2">Uncharacterized protein</fullName>
    </submittedName>
</protein>
<feature type="region of interest" description="Disordered" evidence="1">
    <location>
        <begin position="233"/>
        <end position="254"/>
    </location>
</feature>
<evidence type="ECO:0000256" key="1">
    <source>
        <dbReference type="SAM" id="MobiDB-lite"/>
    </source>
</evidence>
<evidence type="ECO:0000313" key="3">
    <source>
        <dbReference type="Proteomes" id="UP000001805"/>
    </source>
</evidence>
<sequence length="254" mass="29126">MNCQVNPGFRHIPFSVDAVTRLTKFSPTRSHQNALRLKMSAPAQLAVFTRILPRMGLRWDYHHGRNILQPERRDRAVNAALHELVGLVHPNMRMTSRPAKREVERLLVDIVDTSTRLVRDNVAMLNPYDFMAGIGMTGVGDDDFNIWDWEDDSFLEQARVGTELGELLSPHTFQALFLAIIEARQRFRSFAAEHLPLQDPSRRCLLAAAVDRFLEAAVFWDVVRVPIQLQIEEPDDEEMDGLYSTDSEEESEEE</sequence>
<dbReference type="InParanoid" id="Q7SAD7"/>
<dbReference type="GeneID" id="3878730"/>
<reference evidence="2 3" key="1">
    <citation type="journal article" date="2003" name="Nature">
        <title>The genome sequence of the filamentous fungus Neurospora crassa.</title>
        <authorList>
            <person name="Galagan J.E."/>
            <person name="Calvo S.E."/>
            <person name="Borkovich K.A."/>
            <person name="Selker E.U."/>
            <person name="Read N.D."/>
            <person name="Jaffe D."/>
            <person name="FitzHugh W."/>
            <person name="Ma L.J."/>
            <person name="Smirnov S."/>
            <person name="Purcell S."/>
            <person name="Rehman B."/>
            <person name="Elkins T."/>
            <person name="Engels R."/>
            <person name="Wang S."/>
            <person name="Nielsen C.B."/>
            <person name="Butler J."/>
            <person name="Endrizzi M."/>
            <person name="Qui D."/>
            <person name="Ianakiev P."/>
            <person name="Bell-Pedersen D."/>
            <person name="Nelson M.A."/>
            <person name="Werner-Washburne M."/>
            <person name="Selitrennikoff C.P."/>
            <person name="Kinsey J.A."/>
            <person name="Braun E.L."/>
            <person name="Zelter A."/>
            <person name="Schulte U."/>
            <person name="Kothe G.O."/>
            <person name="Jedd G."/>
            <person name="Mewes W."/>
            <person name="Staben C."/>
            <person name="Marcotte E."/>
            <person name="Greenberg D."/>
            <person name="Roy A."/>
            <person name="Foley K."/>
            <person name="Naylor J."/>
            <person name="Stange-Thomann N."/>
            <person name="Barrett R."/>
            <person name="Gnerre S."/>
            <person name="Kamal M."/>
            <person name="Kamvysselis M."/>
            <person name="Mauceli E."/>
            <person name="Bielke C."/>
            <person name="Rudd S."/>
            <person name="Frishman D."/>
            <person name="Krystofova S."/>
            <person name="Rasmussen C."/>
            <person name="Metzenberg R.L."/>
            <person name="Perkins D.D."/>
            <person name="Kroken S."/>
            <person name="Cogoni C."/>
            <person name="Macino G."/>
            <person name="Catcheside D."/>
            <person name="Li W."/>
            <person name="Pratt R.J."/>
            <person name="Osmani S.A."/>
            <person name="DeSouza C.P."/>
            <person name="Glass L."/>
            <person name="Orbach M.J."/>
            <person name="Berglund J.A."/>
            <person name="Voelker R."/>
            <person name="Yarden O."/>
            <person name="Plamann M."/>
            <person name="Seiler S."/>
            <person name="Dunlap J."/>
            <person name="Radford A."/>
            <person name="Aramayo R."/>
            <person name="Natvig D.O."/>
            <person name="Alex L.A."/>
            <person name="Mannhaupt G."/>
            <person name="Ebbole D.J."/>
            <person name="Freitag M."/>
            <person name="Paulsen I."/>
            <person name="Sachs M.S."/>
            <person name="Lander E.S."/>
            <person name="Nusbaum C."/>
            <person name="Birren B."/>
        </authorList>
    </citation>
    <scope>NUCLEOTIDE SEQUENCE [LARGE SCALE GENOMIC DNA]</scope>
    <source>
        <strain evidence="3">ATCC 24698 / 74-OR23-1A / CBS 708.71 / DSM 1257 / FGSC 987</strain>
    </source>
</reference>
<name>Q7SAD7_NEUCR</name>
<proteinExistence type="predicted"/>
<gene>
    <name evidence="2" type="ORF">NCU06293</name>
</gene>
<dbReference type="OrthoDB" id="4585270at2759"/>
<dbReference type="VEuPathDB" id="FungiDB:NCU06293"/>
<dbReference type="KEGG" id="ncr:NCU06293"/>
<organism evidence="2 3">
    <name type="scientific">Neurospora crassa (strain ATCC 24698 / 74-OR23-1A / CBS 708.71 / DSM 1257 / FGSC 987)</name>
    <dbReference type="NCBI Taxonomy" id="367110"/>
    <lineage>
        <taxon>Eukaryota</taxon>
        <taxon>Fungi</taxon>
        <taxon>Dikarya</taxon>
        <taxon>Ascomycota</taxon>
        <taxon>Pezizomycotina</taxon>
        <taxon>Sordariomycetes</taxon>
        <taxon>Sordariomycetidae</taxon>
        <taxon>Sordariales</taxon>
        <taxon>Sordariaceae</taxon>
        <taxon>Neurospora</taxon>
    </lineage>
</organism>
<dbReference type="PaxDb" id="5141-EFNCRP00000006132"/>